<proteinExistence type="predicted"/>
<keyword evidence="2" id="KW-1185">Reference proteome</keyword>
<evidence type="ECO:0000313" key="2">
    <source>
        <dbReference type="Proteomes" id="UP001207468"/>
    </source>
</evidence>
<organism evidence="1 2">
    <name type="scientific">Russula earlei</name>
    <dbReference type="NCBI Taxonomy" id="71964"/>
    <lineage>
        <taxon>Eukaryota</taxon>
        <taxon>Fungi</taxon>
        <taxon>Dikarya</taxon>
        <taxon>Basidiomycota</taxon>
        <taxon>Agaricomycotina</taxon>
        <taxon>Agaricomycetes</taxon>
        <taxon>Russulales</taxon>
        <taxon>Russulaceae</taxon>
        <taxon>Russula</taxon>
    </lineage>
</organism>
<evidence type="ECO:0000313" key="1">
    <source>
        <dbReference type="EMBL" id="KAI9432308.1"/>
    </source>
</evidence>
<dbReference type="Proteomes" id="UP001207468">
    <property type="component" value="Unassembled WGS sequence"/>
</dbReference>
<dbReference type="EMBL" id="JAGFNK010001340">
    <property type="protein sequence ID" value="KAI9432308.1"/>
    <property type="molecule type" value="Genomic_DNA"/>
</dbReference>
<name>A0ACC0TRY0_9AGAM</name>
<accession>A0ACC0TRY0</accession>
<comment type="caution">
    <text evidence="1">The sequence shown here is derived from an EMBL/GenBank/DDBJ whole genome shotgun (WGS) entry which is preliminary data.</text>
</comment>
<protein>
    <submittedName>
        <fullName evidence="1">Xanthine and CO dehydrogenase maturation factor XdhC/CoxF family-like protein</fullName>
    </submittedName>
</protein>
<gene>
    <name evidence="1" type="ORF">F5148DRAFT_1310036</name>
</gene>
<reference evidence="1" key="1">
    <citation type="submission" date="2021-03" db="EMBL/GenBank/DDBJ databases">
        <title>Evolutionary priming and transition to the ectomycorrhizal habit in an iconic lineage of mushroom-forming fungi: is preadaptation a requirement?</title>
        <authorList>
            <consortium name="DOE Joint Genome Institute"/>
            <person name="Looney B.P."/>
            <person name="Miyauchi S."/>
            <person name="Morin E."/>
            <person name="Drula E."/>
            <person name="Courty P.E."/>
            <person name="Chicoki N."/>
            <person name="Fauchery L."/>
            <person name="Kohler A."/>
            <person name="Kuo A."/>
            <person name="LaButti K."/>
            <person name="Pangilinan J."/>
            <person name="Lipzen A."/>
            <person name="Riley R."/>
            <person name="Andreopoulos W."/>
            <person name="He G."/>
            <person name="Johnson J."/>
            <person name="Barry K.W."/>
            <person name="Grigoriev I.V."/>
            <person name="Nagy L."/>
            <person name="Hibbett D."/>
            <person name="Henrissat B."/>
            <person name="Matheny P.B."/>
            <person name="Labbe J."/>
            <person name="Martin A.F."/>
        </authorList>
    </citation>
    <scope>NUCLEOTIDE SEQUENCE</scope>
    <source>
        <strain evidence="1">BPL698</strain>
    </source>
</reference>
<sequence length="284" mass="31698">MAVNAGGEMEGSIGGGIMEHKFVELAKAQLRKNAQLTEIRRQIHDKQVAVNQSGMICSGEQNIFLYRVQATDETPIQQIIQCITQQQNGALRLSPGGIAFSDAPPAQDFRFHQTTEEDWQYEEKLGYQHHLHIIGAGHCSLALSKLMNTLDFYIHLYDNRNDLNTFAQNSFAHEKTIIRDYTELTELITAGDHQYIVIMTFGYRTDYTAAKALLGKQYRYMGIMGSQKKIATLFEDMIAEGIAPAVLQSIHAPIGLPIKSETPEEIAVSIAAEIIAAKNNATRR</sequence>